<evidence type="ECO:0000256" key="1">
    <source>
        <dbReference type="SAM" id="Phobius"/>
    </source>
</evidence>
<feature type="signal peptide" evidence="2">
    <location>
        <begin position="1"/>
        <end position="22"/>
    </location>
</feature>
<feature type="transmembrane region" description="Helical" evidence="1">
    <location>
        <begin position="59"/>
        <end position="79"/>
    </location>
</feature>
<evidence type="ECO:0000313" key="5">
    <source>
        <dbReference type="Proteomes" id="UP000546464"/>
    </source>
</evidence>
<evidence type="ECO:0000256" key="2">
    <source>
        <dbReference type="SAM" id="SignalP"/>
    </source>
</evidence>
<dbReference type="EMBL" id="JACHVB010000012">
    <property type="protein sequence ID" value="MBC2593186.1"/>
    <property type="molecule type" value="Genomic_DNA"/>
</dbReference>
<dbReference type="PANTHER" id="PTHR33741:SF5">
    <property type="entry name" value="TRANSMEMBRANE PROTEIN DDB_G0269096-RELATED"/>
    <property type="match status" value="1"/>
</dbReference>
<name>A0A842HBV8_9BACT</name>
<dbReference type="Proteomes" id="UP000546464">
    <property type="component" value="Unassembled WGS sequence"/>
</dbReference>
<dbReference type="InterPro" id="IPR058581">
    <property type="entry name" value="TM_HPP"/>
</dbReference>
<dbReference type="InterPro" id="IPR007065">
    <property type="entry name" value="HPP"/>
</dbReference>
<feature type="domain" description="HPP transmembrane region" evidence="3">
    <location>
        <begin position="7"/>
        <end position="157"/>
    </location>
</feature>
<keyword evidence="5" id="KW-1185">Reference proteome</keyword>
<dbReference type="PANTHER" id="PTHR33741">
    <property type="entry name" value="TRANSMEMBRANE PROTEIN DDB_G0269096-RELATED"/>
    <property type="match status" value="1"/>
</dbReference>
<keyword evidence="1" id="KW-1133">Transmembrane helix</keyword>
<dbReference type="AlphaFoldDB" id="A0A842HBV8"/>
<proteinExistence type="predicted"/>
<comment type="caution">
    <text evidence="4">The sequence shown here is derived from an EMBL/GenBank/DDBJ whole genome shotgun (WGS) entry which is preliminary data.</text>
</comment>
<feature type="chain" id="PRO_5032433150" evidence="2">
    <location>
        <begin position="23"/>
        <end position="166"/>
    </location>
</feature>
<keyword evidence="1" id="KW-0812">Transmembrane</keyword>
<evidence type="ECO:0000313" key="4">
    <source>
        <dbReference type="EMBL" id="MBC2593186.1"/>
    </source>
</evidence>
<dbReference type="Pfam" id="PF04982">
    <property type="entry name" value="TM_HPP"/>
    <property type="match status" value="1"/>
</dbReference>
<sequence>MKPLPHASYVGLGSLLSMASLAGVAAITHTPFIFPSLGPTAYLLYFAPTAAASTPRACLLGHAIALVCGYFALTVSGLVDRPPDVAVQVEWARILSAGLSLGLTCFFLVLFKIDHPPAGATTLIVSLGLITQPWQLVVMEVAVGVLLVQALVLNALVRRFEKKPSG</sequence>
<gene>
    <name evidence="4" type="ORF">H5P28_02825</name>
</gene>
<protein>
    <submittedName>
        <fullName evidence="4">HPP family protein</fullName>
    </submittedName>
</protein>
<accession>A0A842HBV8</accession>
<dbReference type="RefSeq" id="WP_185674178.1">
    <property type="nucleotide sequence ID" value="NZ_JACHVB010000012.1"/>
</dbReference>
<reference evidence="4 5" key="1">
    <citation type="submission" date="2020-07" db="EMBL/GenBank/DDBJ databases">
        <authorList>
            <person name="Feng X."/>
        </authorList>
    </citation>
    <scope>NUCLEOTIDE SEQUENCE [LARGE SCALE GENOMIC DNA]</scope>
    <source>
        <strain evidence="4 5">JCM31066</strain>
    </source>
</reference>
<organism evidence="4 5">
    <name type="scientific">Ruficoccus amylovorans</name>
    <dbReference type="NCBI Taxonomy" id="1804625"/>
    <lineage>
        <taxon>Bacteria</taxon>
        <taxon>Pseudomonadati</taxon>
        <taxon>Verrucomicrobiota</taxon>
        <taxon>Opitutia</taxon>
        <taxon>Puniceicoccales</taxon>
        <taxon>Cerasicoccaceae</taxon>
        <taxon>Ruficoccus</taxon>
    </lineage>
</organism>
<feature type="transmembrane region" description="Helical" evidence="1">
    <location>
        <begin position="133"/>
        <end position="157"/>
    </location>
</feature>
<keyword evidence="2" id="KW-0732">Signal</keyword>
<feature type="transmembrane region" description="Helical" evidence="1">
    <location>
        <begin position="91"/>
        <end position="113"/>
    </location>
</feature>
<keyword evidence="1" id="KW-0472">Membrane</keyword>
<evidence type="ECO:0000259" key="3">
    <source>
        <dbReference type="Pfam" id="PF04982"/>
    </source>
</evidence>